<keyword evidence="3" id="KW-1185">Reference proteome</keyword>
<evidence type="ECO:0000256" key="1">
    <source>
        <dbReference type="SAM" id="Phobius"/>
    </source>
</evidence>
<dbReference type="PANTHER" id="PTHR20948">
    <property type="entry name" value="TRANSMEMBRANE PROTEIN 164"/>
    <property type="match status" value="1"/>
</dbReference>
<feature type="transmembrane region" description="Helical" evidence="1">
    <location>
        <begin position="269"/>
        <end position="290"/>
    </location>
</feature>
<dbReference type="InterPro" id="IPR026508">
    <property type="entry name" value="TMEM164"/>
</dbReference>
<feature type="transmembrane region" description="Helical" evidence="1">
    <location>
        <begin position="106"/>
        <end position="121"/>
    </location>
</feature>
<name>S9V845_9TRYP</name>
<dbReference type="OrthoDB" id="17328at2759"/>
<evidence type="ECO:0000313" key="3">
    <source>
        <dbReference type="Proteomes" id="UP000015354"/>
    </source>
</evidence>
<feature type="transmembrane region" description="Helical" evidence="1">
    <location>
        <begin position="177"/>
        <end position="196"/>
    </location>
</feature>
<feature type="transmembrane region" description="Helical" evidence="1">
    <location>
        <begin position="239"/>
        <end position="257"/>
    </location>
</feature>
<comment type="caution">
    <text evidence="2">The sequence shown here is derived from an EMBL/GenBank/DDBJ whole genome shotgun (WGS) entry which is preliminary data.</text>
</comment>
<dbReference type="AlphaFoldDB" id="S9V845"/>
<gene>
    <name evidence="2" type="ORF">STCU_07857</name>
</gene>
<keyword evidence="1" id="KW-0472">Membrane</keyword>
<protein>
    <submittedName>
        <fullName evidence="2">TMEM164 family protein</fullName>
    </submittedName>
</protein>
<dbReference type="Proteomes" id="UP000015354">
    <property type="component" value="Unassembled WGS sequence"/>
</dbReference>
<keyword evidence="1" id="KW-1133">Transmembrane helix</keyword>
<keyword evidence="1" id="KW-0812">Transmembrane</keyword>
<sequence length="357" mass="40129">MPHSTMFHILFSHLSTMLLLSVLFVFVSTYCFFFFPSLLFLQVLPHLRSVSLVRSVMSFVRFCSDVAQLVVPDVLSDALLHFGQRTGLSWGPTPLHLYWFQSPKEHIFQFAVVMLTCTLLYQQSKGFAARAKAALGARGVGWSVRCPINTAISMVLLLCFASQVYAKGSRAQPLIQLGWLLMPCHVITLVWTWVFLHQGPQHYATNCYLATLFLDWWWSPLAALLVPDRSDHVFPFESTIFRVHHGLLIGLPFYYALRYHTLGLSRAHVCHLTLIPVLISFGIFTVYALFTGLNLNYMLYPPSVGGLPAVFRSPFYRPAFALAQVTLSVVDNVLLRGAAAACCGAARKLRRAVRKVA</sequence>
<organism evidence="2 3">
    <name type="scientific">Strigomonas culicis</name>
    <dbReference type="NCBI Taxonomy" id="28005"/>
    <lineage>
        <taxon>Eukaryota</taxon>
        <taxon>Discoba</taxon>
        <taxon>Euglenozoa</taxon>
        <taxon>Kinetoplastea</taxon>
        <taxon>Metakinetoplastina</taxon>
        <taxon>Trypanosomatida</taxon>
        <taxon>Trypanosomatidae</taxon>
        <taxon>Strigomonadinae</taxon>
        <taxon>Strigomonas</taxon>
    </lineage>
</organism>
<dbReference type="PANTHER" id="PTHR20948:SF2">
    <property type="entry name" value="TRANSMEMBRANE PROTEIN 164"/>
    <property type="match status" value="1"/>
</dbReference>
<evidence type="ECO:0000313" key="2">
    <source>
        <dbReference type="EMBL" id="EPY23131.1"/>
    </source>
</evidence>
<feature type="transmembrane region" description="Helical" evidence="1">
    <location>
        <begin position="142"/>
        <end position="165"/>
    </location>
</feature>
<feature type="transmembrane region" description="Helical" evidence="1">
    <location>
        <begin position="7"/>
        <end position="35"/>
    </location>
</feature>
<feature type="transmembrane region" description="Helical" evidence="1">
    <location>
        <begin position="208"/>
        <end position="227"/>
    </location>
</feature>
<dbReference type="EMBL" id="ATMH01007857">
    <property type="protein sequence ID" value="EPY23131.1"/>
    <property type="molecule type" value="Genomic_DNA"/>
</dbReference>
<proteinExistence type="predicted"/>
<accession>S9V845</accession>
<reference evidence="2 3" key="1">
    <citation type="journal article" date="2013" name="PLoS ONE">
        <title>Predicting the Proteins of Angomonas deanei, Strigomonas culicis and Their Respective Endosymbionts Reveals New Aspects of the Trypanosomatidae Family.</title>
        <authorList>
            <person name="Motta M.C."/>
            <person name="Martins A.C."/>
            <person name="de Souza S.S."/>
            <person name="Catta-Preta C.M."/>
            <person name="Silva R."/>
            <person name="Klein C.C."/>
            <person name="de Almeida L.G."/>
            <person name="de Lima Cunha O."/>
            <person name="Ciapina L.P."/>
            <person name="Brocchi M."/>
            <person name="Colabardini A.C."/>
            <person name="de Araujo Lima B."/>
            <person name="Machado C.R."/>
            <person name="de Almeida Soares C.M."/>
            <person name="Probst C.M."/>
            <person name="de Menezes C.B."/>
            <person name="Thompson C.E."/>
            <person name="Bartholomeu D.C."/>
            <person name="Gradia D.F."/>
            <person name="Pavoni D.P."/>
            <person name="Grisard E.C."/>
            <person name="Fantinatti-Garboggini F."/>
            <person name="Marchini F.K."/>
            <person name="Rodrigues-Luiz G.F."/>
            <person name="Wagner G."/>
            <person name="Goldman G.H."/>
            <person name="Fietto J.L."/>
            <person name="Elias M.C."/>
            <person name="Goldman M.H."/>
            <person name="Sagot M.F."/>
            <person name="Pereira M."/>
            <person name="Stoco P.H."/>
            <person name="de Mendonca-Neto R.P."/>
            <person name="Teixeira S.M."/>
            <person name="Maciel T.E."/>
            <person name="de Oliveira Mendes T.A."/>
            <person name="Urmenyi T.P."/>
            <person name="de Souza W."/>
            <person name="Schenkman S."/>
            <person name="de Vasconcelos A.T."/>
        </authorList>
    </citation>
    <scope>NUCLEOTIDE SEQUENCE [LARGE SCALE GENOMIC DNA]</scope>
</reference>